<feature type="transmembrane region" description="Helical" evidence="7">
    <location>
        <begin position="217"/>
        <end position="250"/>
    </location>
</feature>
<evidence type="ECO:0000256" key="2">
    <source>
        <dbReference type="ARBA" id="ARBA00022475"/>
    </source>
</evidence>
<feature type="transmembrane region" description="Helical" evidence="7">
    <location>
        <begin position="559"/>
        <end position="578"/>
    </location>
</feature>
<feature type="transmembrane region" description="Helical" evidence="7">
    <location>
        <begin position="397"/>
        <end position="415"/>
    </location>
</feature>
<evidence type="ECO:0000313" key="9">
    <source>
        <dbReference type="EMBL" id="USQ75887.1"/>
    </source>
</evidence>
<keyword evidence="4 7" id="KW-1133">Transmembrane helix</keyword>
<dbReference type="Pfam" id="PF03176">
    <property type="entry name" value="MMPL"/>
    <property type="match status" value="2"/>
</dbReference>
<dbReference type="Proteomes" id="UP001056535">
    <property type="component" value="Chromosome"/>
</dbReference>
<comment type="subcellular location">
    <subcellularLocation>
        <location evidence="1">Cell membrane</location>
        <topology evidence="1">Multi-pass membrane protein</topology>
    </subcellularLocation>
</comment>
<keyword evidence="3 7" id="KW-0812">Transmembrane</keyword>
<dbReference type="InterPro" id="IPR004869">
    <property type="entry name" value="MMPL_dom"/>
</dbReference>
<feature type="transmembrane region" description="Helical" evidence="7">
    <location>
        <begin position="49"/>
        <end position="71"/>
    </location>
</feature>
<feature type="transmembrane region" description="Helical" evidence="7">
    <location>
        <begin position="623"/>
        <end position="646"/>
    </location>
</feature>
<keyword evidence="5 7" id="KW-0472">Membrane</keyword>
<keyword evidence="10" id="KW-1185">Reference proteome</keyword>
<feature type="domain" description="Membrane transport protein MMPL" evidence="8">
    <location>
        <begin position="427"/>
        <end position="732"/>
    </location>
</feature>
<name>A0ABY4YGX0_9MICO</name>
<evidence type="ECO:0000256" key="7">
    <source>
        <dbReference type="SAM" id="Phobius"/>
    </source>
</evidence>
<accession>A0ABY4YGX0</accession>
<feature type="transmembrane region" description="Helical" evidence="7">
    <location>
        <begin position="590"/>
        <end position="611"/>
    </location>
</feature>
<evidence type="ECO:0000313" key="10">
    <source>
        <dbReference type="Proteomes" id="UP001056535"/>
    </source>
</evidence>
<reference evidence="9" key="1">
    <citation type="submission" date="2022-06" db="EMBL/GenBank/DDBJ databases">
        <title>Ornithinimicrobium JY.X270.</title>
        <authorList>
            <person name="Huang Y."/>
        </authorList>
    </citation>
    <scope>NUCLEOTIDE SEQUENCE</scope>
    <source>
        <strain evidence="9">JY.X270</strain>
    </source>
</reference>
<dbReference type="SUPFAM" id="SSF82866">
    <property type="entry name" value="Multidrug efflux transporter AcrB transmembrane domain"/>
    <property type="match status" value="2"/>
</dbReference>
<feature type="transmembrane region" description="Helical" evidence="7">
    <location>
        <begin position="336"/>
        <end position="359"/>
    </location>
</feature>
<feature type="transmembrane region" description="Helical" evidence="7">
    <location>
        <begin position="262"/>
        <end position="281"/>
    </location>
</feature>
<dbReference type="PANTHER" id="PTHR33406:SF13">
    <property type="entry name" value="MEMBRANE PROTEIN YDFJ"/>
    <property type="match status" value="1"/>
</dbReference>
<feature type="transmembrane region" description="Helical" evidence="7">
    <location>
        <begin position="701"/>
        <end position="727"/>
    </location>
</feature>
<evidence type="ECO:0000256" key="3">
    <source>
        <dbReference type="ARBA" id="ARBA00022692"/>
    </source>
</evidence>
<dbReference type="InterPro" id="IPR050545">
    <property type="entry name" value="Mycobact_MmpL"/>
</dbReference>
<feature type="domain" description="Membrane transport protein MMPL" evidence="8">
    <location>
        <begin position="181"/>
        <end position="398"/>
    </location>
</feature>
<feature type="region of interest" description="Disordered" evidence="6">
    <location>
        <begin position="1"/>
        <end position="31"/>
    </location>
</feature>
<dbReference type="Gene3D" id="1.20.1640.10">
    <property type="entry name" value="Multidrug efflux transporter AcrB transmembrane domain"/>
    <property type="match status" value="2"/>
</dbReference>
<sequence>MIQNPTDALVRPTAPEGPEHGQPSATDELAYRPDLPRSPLALWCARHRWSVPATALLVVLGSVGLLGTVGITTQDINDQLVGDSAEAYDTLDEADFGDVPTEFIIVSDPEGPLSPERAAELGSELATTYETVPGVIAVGETFAGQDGSIVLPLEFTDNGEGVALEIDGSLQATDDLAALHGDLTISQFGQTSLDQEMNDTVGEDFQRAELFAIPATLIILLLAFGAVVAAGVPLLIGLGSVAAALGLTAIVSTWRPVDQNSQAIVLLIGLAVGVDYALLILRRAREERRAGASVLDSIGIAGATAGRAVLISGLTVVIAMSGMLVAGGMFTSLGLGAMLVVGVAVIAAVTVLPALLGLLGDKVDALRLPFTRRREARRGSENSFWGHLAGVVTRRPLASLVVVGGLLVALATPALGMKTAIGNVEALPQDLKSVQAYHQFQTAVPAESDALQVVVRAPAESADDVEAALLGVTADAESITHISGAADEVVRSTDGTVSTWNLGVDVTPSDDAMAPTVEQVRGELLPQVRAELSDVPGADVHLGGQAAVVDLTNWMEDSLPWVVGFVLALSLLVMLVSFGSPALALATVGLNLLSVGAAYGALVLVFGGTWAEGLLDFTSTGVIASWLPMMLFVLLFGLSMDYHIFVTSRVREAFDAGDSPRLAVRRGVARSAGVVTAAAAVMIGVFSIFGTLSMLEMKQLGVGLAVAVLIDATVVRGVLLPAVLTLLGERAHTGPTWLPRLHH</sequence>
<dbReference type="PANTHER" id="PTHR33406">
    <property type="entry name" value="MEMBRANE PROTEIN MJ1562-RELATED"/>
    <property type="match status" value="1"/>
</dbReference>
<evidence type="ECO:0000256" key="6">
    <source>
        <dbReference type="SAM" id="MobiDB-lite"/>
    </source>
</evidence>
<evidence type="ECO:0000256" key="5">
    <source>
        <dbReference type="ARBA" id="ARBA00023136"/>
    </source>
</evidence>
<evidence type="ECO:0000256" key="1">
    <source>
        <dbReference type="ARBA" id="ARBA00004651"/>
    </source>
</evidence>
<dbReference type="EMBL" id="CP099490">
    <property type="protein sequence ID" value="USQ75887.1"/>
    <property type="molecule type" value="Genomic_DNA"/>
</dbReference>
<evidence type="ECO:0000256" key="4">
    <source>
        <dbReference type="ARBA" id="ARBA00022989"/>
    </source>
</evidence>
<gene>
    <name evidence="9" type="ORF">NF557_14985</name>
</gene>
<protein>
    <submittedName>
        <fullName evidence="9">MMPL family transporter</fullName>
    </submittedName>
</protein>
<feature type="transmembrane region" description="Helical" evidence="7">
    <location>
        <begin position="308"/>
        <end position="330"/>
    </location>
</feature>
<keyword evidence="2" id="KW-1003">Cell membrane</keyword>
<proteinExistence type="predicted"/>
<feature type="transmembrane region" description="Helical" evidence="7">
    <location>
        <begin position="667"/>
        <end position="689"/>
    </location>
</feature>
<organism evidence="9 10">
    <name type="scientific">Ornithinimicrobium cryptoxanthini</name>
    <dbReference type="NCBI Taxonomy" id="2934161"/>
    <lineage>
        <taxon>Bacteria</taxon>
        <taxon>Bacillati</taxon>
        <taxon>Actinomycetota</taxon>
        <taxon>Actinomycetes</taxon>
        <taxon>Micrococcales</taxon>
        <taxon>Ornithinimicrobiaceae</taxon>
        <taxon>Ornithinimicrobium</taxon>
    </lineage>
</organism>
<dbReference type="RefSeq" id="WP_252620422.1">
    <property type="nucleotide sequence ID" value="NZ_CP099490.1"/>
</dbReference>
<evidence type="ECO:0000259" key="8">
    <source>
        <dbReference type="Pfam" id="PF03176"/>
    </source>
</evidence>